<dbReference type="Proteomes" id="UP000257200">
    <property type="component" value="Unplaced"/>
</dbReference>
<dbReference type="Ensembl" id="ENSAPOT00000018475.1">
    <property type="protein sequence ID" value="ENSAPOP00000028349.1"/>
    <property type="gene ID" value="ENSAPOG00000013569.1"/>
</dbReference>
<evidence type="ECO:0000313" key="2">
    <source>
        <dbReference type="Proteomes" id="UP000257200"/>
    </source>
</evidence>
<evidence type="ECO:0000313" key="1">
    <source>
        <dbReference type="Ensembl" id="ENSAPOP00000028349.1"/>
    </source>
</evidence>
<keyword evidence="2" id="KW-1185">Reference proteome</keyword>
<sequence length="206" mass="22326">VHALDDVTTVVKDTADVLGVDGAGEVRIAVVFPVTAGRADPLKHDDTNLVVGVFRKIILQFRFSSQNLLSQNVLFEPAANQRVQRLSQPIGGVVLSDHHVVAAAGSDEDDGGDISLNPLPALVPLKGHSLEVDFVHLKPAQQVLKKKKKKKKFIHNKTTVSKQNEDLLLGAVDQLIFVGTFVAQLLRDGQRTEGLAPPTGPWQHSF</sequence>
<dbReference type="InParanoid" id="A0A3Q1GG43"/>
<protein>
    <submittedName>
        <fullName evidence="1">Uncharacterized protein</fullName>
    </submittedName>
</protein>
<dbReference type="AlphaFoldDB" id="A0A3Q1GG43"/>
<proteinExistence type="predicted"/>
<name>A0A3Q1GG43_9TELE</name>
<dbReference type="GeneTree" id="ENSGT00940000177091"/>
<reference evidence="1" key="1">
    <citation type="submission" date="2025-08" db="UniProtKB">
        <authorList>
            <consortium name="Ensembl"/>
        </authorList>
    </citation>
    <scope>IDENTIFICATION</scope>
</reference>
<reference evidence="1" key="2">
    <citation type="submission" date="2025-09" db="UniProtKB">
        <authorList>
            <consortium name="Ensembl"/>
        </authorList>
    </citation>
    <scope>IDENTIFICATION</scope>
</reference>
<organism evidence="1 2">
    <name type="scientific">Acanthochromis polyacanthus</name>
    <name type="common">spiny chromis</name>
    <dbReference type="NCBI Taxonomy" id="80966"/>
    <lineage>
        <taxon>Eukaryota</taxon>
        <taxon>Metazoa</taxon>
        <taxon>Chordata</taxon>
        <taxon>Craniata</taxon>
        <taxon>Vertebrata</taxon>
        <taxon>Euteleostomi</taxon>
        <taxon>Actinopterygii</taxon>
        <taxon>Neopterygii</taxon>
        <taxon>Teleostei</taxon>
        <taxon>Neoteleostei</taxon>
        <taxon>Acanthomorphata</taxon>
        <taxon>Ovalentaria</taxon>
        <taxon>Pomacentridae</taxon>
        <taxon>Acanthochromis</taxon>
    </lineage>
</organism>
<accession>A0A3Q1GG43</accession>